<proteinExistence type="inferred from homology"/>
<dbReference type="SUPFAM" id="SSF50249">
    <property type="entry name" value="Nucleic acid-binding proteins"/>
    <property type="match status" value="1"/>
</dbReference>
<comment type="function">
    <text evidence="7">Catalyzes the attachment of L-aspartate to tRNA(Asp) in a two-step reaction: L-aspartate is first activated by ATP to form Asp-AMP and then transferred to the acceptor end of tRNA(Asp).</text>
</comment>
<feature type="binding site" evidence="7">
    <location>
        <position position="222"/>
    </location>
    <ligand>
        <name>L-aspartate</name>
        <dbReference type="ChEBI" id="CHEBI:29991"/>
    </ligand>
</feature>
<evidence type="ECO:0000256" key="2">
    <source>
        <dbReference type="ARBA" id="ARBA00022598"/>
    </source>
</evidence>
<feature type="binding site" evidence="7">
    <location>
        <begin position="222"/>
        <end position="224"/>
    </location>
    <ligand>
        <name>ATP</name>
        <dbReference type="ChEBI" id="CHEBI:30616"/>
    </ligand>
</feature>
<dbReference type="AlphaFoldDB" id="A0A9D1NJ73"/>
<dbReference type="GO" id="GO:0004815">
    <property type="term" value="F:aspartate-tRNA ligase activity"/>
    <property type="evidence" value="ECO:0007669"/>
    <property type="project" value="UniProtKB-UniRule"/>
</dbReference>
<dbReference type="Pfam" id="PF02938">
    <property type="entry name" value="GAD"/>
    <property type="match status" value="1"/>
</dbReference>
<feature type="binding site" evidence="7">
    <location>
        <position position="231"/>
    </location>
    <ligand>
        <name>ATP</name>
        <dbReference type="ChEBI" id="CHEBI:30616"/>
    </ligand>
</feature>
<feature type="binding site" evidence="7">
    <location>
        <position position="489"/>
    </location>
    <ligand>
        <name>ATP</name>
        <dbReference type="ChEBI" id="CHEBI:30616"/>
    </ligand>
</feature>
<dbReference type="InterPro" id="IPR006195">
    <property type="entry name" value="aa-tRNA-synth_II"/>
</dbReference>
<accession>A0A9D1NJ73</accession>
<dbReference type="CDD" id="cd00777">
    <property type="entry name" value="AspRS_core"/>
    <property type="match status" value="1"/>
</dbReference>
<reference evidence="9" key="2">
    <citation type="journal article" date="2021" name="PeerJ">
        <title>Extensive microbial diversity within the chicken gut microbiome revealed by metagenomics and culture.</title>
        <authorList>
            <person name="Gilroy R."/>
            <person name="Ravi A."/>
            <person name="Getino M."/>
            <person name="Pursley I."/>
            <person name="Horton D.L."/>
            <person name="Alikhan N.F."/>
            <person name="Baker D."/>
            <person name="Gharbi K."/>
            <person name="Hall N."/>
            <person name="Watson M."/>
            <person name="Adriaenssens E.M."/>
            <person name="Foster-Nyarko E."/>
            <person name="Jarju S."/>
            <person name="Secka A."/>
            <person name="Antonio M."/>
            <person name="Oren A."/>
            <person name="Chaudhuri R.R."/>
            <person name="La Ragione R."/>
            <person name="Hildebrand F."/>
            <person name="Pallen M.J."/>
        </authorList>
    </citation>
    <scope>NUCLEOTIDE SEQUENCE</scope>
    <source>
        <strain evidence="9">10669</strain>
    </source>
</reference>
<dbReference type="InterPro" id="IPR029351">
    <property type="entry name" value="GAD_dom"/>
</dbReference>
<dbReference type="PANTHER" id="PTHR22594:SF5">
    <property type="entry name" value="ASPARTATE--TRNA LIGASE, MITOCHONDRIAL"/>
    <property type="match status" value="1"/>
</dbReference>
<organism evidence="9 10">
    <name type="scientific">Candidatus Spyradosoma merdigallinarum</name>
    <dbReference type="NCBI Taxonomy" id="2840950"/>
    <lineage>
        <taxon>Bacteria</taxon>
        <taxon>Pseudomonadati</taxon>
        <taxon>Verrucomicrobiota</taxon>
        <taxon>Opitutia</taxon>
        <taxon>Opitutia incertae sedis</taxon>
        <taxon>Candidatus Spyradosoma</taxon>
    </lineage>
</organism>
<dbReference type="InterPro" id="IPR002312">
    <property type="entry name" value="Asp/Asn-tRNA-synth_IIb"/>
</dbReference>
<comment type="caution">
    <text evidence="7">Lacks conserved residue(s) required for the propagation of feature annotation.</text>
</comment>
<comment type="caution">
    <text evidence="9">The sequence shown here is derived from an EMBL/GenBank/DDBJ whole genome shotgun (WGS) entry which is preliminary data.</text>
</comment>
<evidence type="ECO:0000313" key="9">
    <source>
        <dbReference type="EMBL" id="HIV04080.1"/>
    </source>
</evidence>
<gene>
    <name evidence="7 9" type="primary">aspS</name>
    <name evidence="9" type="ORF">IAC75_02880</name>
</gene>
<dbReference type="PANTHER" id="PTHR22594">
    <property type="entry name" value="ASPARTYL/LYSYL-TRNA SYNTHETASE"/>
    <property type="match status" value="1"/>
</dbReference>
<dbReference type="InterPro" id="IPR012340">
    <property type="entry name" value="NA-bd_OB-fold"/>
</dbReference>
<keyword evidence="5 7" id="KW-0648">Protein biosynthesis</keyword>
<dbReference type="EC" id="6.1.1.12" evidence="7"/>
<dbReference type="InterPro" id="IPR047089">
    <property type="entry name" value="Asp-tRNA-ligase_1_N"/>
</dbReference>
<evidence type="ECO:0000256" key="3">
    <source>
        <dbReference type="ARBA" id="ARBA00022741"/>
    </source>
</evidence>
<keyword evidence="6 7" id="KW-0030">Aminoacyl-tRNA synthetase</keyword>
<dbReference type="InterPro" id="IPR004365">
    <property type="entry name" value="NA-bd_OB_tRNA"/>
</dbReference>
<keyword evidence="2 7" id="KW-0436">Ligase</keyword>
<comment type="similarity">
    <text evidence="1 7">Belongs to the class-II aminoacyl-tRNA synthetase family. Type 1 subfamily.</text>
</comment>
<dbReference type="InterPro" id="IPR004115">
    <property type="entry name" value="GAD-like_sf"/>
</dbReference>
<feature type="binding site" evidence="7">
    <location>
        <position position="496"/>
    </location>
    <ligand>
        <name>L-aspartate</name>
        <dbReference type="ChEBI" id="CHEBI:29991"/>
    </ligand>
</feature>
<dbReference type="InterPro" id="IPR004524">
    <property type="entry name" value="Asp-tRNA-ligase_1"/>
</dbReference>
<feature type="region of interest" description="Aspartate" evidence="7">
    <location>
        <begin position="200"/>
        <end position="203"/>
    </location>
</feature>
<evidence type="ECO:0000259" key="8">
    <source>
        <dbReference type="PROSITE" id="PS50862"/>
    </source>
</evidence>
<dbReference type="EMBL" id="DVOG01000074">
    <property type="protein sequence ID" value="HIV04080.1"/>
    <property type="molecule type" value="Genomic_DNA"/>
</dbReference>
<dbReference type="PROSITE" id="PS50862">
    <property type="entry name" value="AA_TRNA_LIGASE_II"/>
    <property type="match status" value="1"/>
</dbReference>
<evidence type="ECO:0000256" key="6">
    <source>
        <dbReference type="ARBA" id="ARBA00023146"/>
    </source>
</evidence>
<name>A0A9D1NJ73_9BACT</name>
<comment type="subcellular location">
    <subcellularLocation>
        <location evidence="7">Cytoplasm</location>
    </subcellularLocation>
</comment>
<sequence length="597" mass="67353">MLRTHTCNSLTIADAGKKAVLIGWVDTVRDLGGVRFVDLRDREGITQIVFNPSNPEVHEIAKNLKSESVIQVSGTVTPRDADTINEKLPTGTIEVVAESVVVHNVCAPLPFPMEDDKADKVNEDLRLSYRYLDLRRPRNLNLLRMRAKAGHAIRNYLDEQAFVEVETPILFKSTPEGAREFLVPSRLNPGQFYALTQSPQQYKQMLMVSGIERYYQMAKCFRDEDLRADRQPEFTQVDIEMSFIEREDIYALIEGMLKRVWKEVLGVDIPTPFPRMPYREAMDRYGVDKPDTRFGIEIADFTELFKNSAFKVFNAVANSENGVVRAINAKGLEDITQGELTHLETVAKTLGAKGLAFIKAANGEWKSPILKFFSEEEKAALRERLNVEDGDIVFFAAAPWEQACAILGRIRLECAKLLQARGKLDIPADKFNFLWVIEFPLMLWDEEQNRFVSAHHPFTAPVAEDVPLLDTNPHAVRGQHYDIVLNGVELGGGSIRIHNPDMQKKVFEDVLKIPSDVVETRFGYMLKAFSYGAPPHGGIALGFDRLVTMLAGRSSIRDLLAFPKTQRGQDLMAQCPSAVTPRQLKDVHIALRDEEQP</sequence>
<keyword evidence="7" id="KW-0963">Cytoplasm</keyword>
<dbReference type="PRINTS" id="PR01042">
    <property type="entry name" value="TRNASYNTHASP"/>
</dbReference>
<reference evidence="9" key="1">
    <citation type="submission" date="2020-10" db="EMBL/GenBank/DDBJ databases">
        <authorList>
            <person name="Gilroy R."/>
        </authorList>
    </citation>
    <scope>NUCLEOTIDE SEQUENCE</scope>
    <source>
        <strain evidence="9">10669</strain>
    </source>
</reference>
<feature type="domain" description="Aminoacyl-transfer RNA synthetases class-II family profile" evidence="8">
    <location>
        <begin position="152"/>
        <end position="563"/>
    </location>
</feature>
<dbReference type="GO" id="GO:0006422">
    <property type="term" value="P:aspartyl-tRNA aminoacylation"/>
    <property type="evidence" value="ECO:0007669"/>
    <property type="project" value="UniProtKB-UniRule"/>
</dbReference>
<dbReference type="Proteomes" id="UP000886812">
    <property type="component" value="Unassembled WGS sequence"/>
</dbReference>
<dbReference type="Pfam" id="PF01336">
    <property type="entry name" value="tRNA_anti-codon"/>
    <property type="match status" value="1"/>
</dbReference>
<dbReference type="GO" id="GO:0005737">
    <property type="term" value="C:cytoplasm"/>
    <property type="evidence" value="ECO:0007669"/>
    <property type="project" value="UniProtKB-SubCell"/>
</dbReference>
<dbReference type="GO" id="GO:0003676">
    <property type="term" value="F:nucleic acid binding"/>
    <property type="evidence" value="ECO:0007669"/>
    <property type="project" value="InterPro"/>
</dbReference>
<dbReference type="InterPro" id="IPR045864">
    <property type="entry name" value="aa-tRNA-synth_II/BPL/LPL"/>
</dbReference>
<feature type="binding site" evidence="7">
    <location>
        <position position="455"/>
    </location>
    <ligand>
        <name>L-aspartate</name>
        <dbReference type="ChEBI" id="CHEBI:29991"/>
    </ligand>
</feature>
<dbReference type="Gene3D" id="3.30.1360.30">
    <property type="entry name" value="GAD-like domain"/>
    <property type="match status" value="1"/>
</dbReference>
<comment type="catalytic activity">
    <reaction evidence="7">
        <text>tRNA(Asp) + L-aspartate + ATP = L-aspartyl-tRNA(Asp) + AMP + diphosphate</text>
        <dbReference type="Rhea" id="RHEA:19649"/>
        <dbReference type="Rhea" id="RHEA-COMP:9660"/>
        <dbReference type="Rhea" id="RHEA-COMP:9678"/>
        <dbReference type="ChEBI" id="CHEBI:29991"/>
        <dbReference type="ChEBI" id="CHEBI:30616"/>
        <dbReference type="ChEBI" id="CHEBI:33019"/>
        <dbReference type="ChEBI" id="CHEBI:78442"/>
        <dbReference type="ChEBI" id="CHEBI:78516"/>
        <dbReference type="ChEBI" id="CHEBI:456215"/>
        <dbReference type="EC" id="6.1.1.12"/>
    </reaction>
</comment>
<dbReference type="InterPro" id="IPR047090">
    <property type="entry name" value="AspRS_core"/>
</dbReference>
<evidence type="ECO:0000313" key="10">
    <source>
        <dbReference type="Proteomes" id="UP000886812"/>
    </source>
</evidence>
<evidence type="ECO:0000256" key="1">
    <source>
        <dbReference type="ARBA" id="ARBA00006303"/>
    </source>
</evidence>
<dbReference type="InterPro" id="IPR004364">
    <property type="entry name" value="Aa-tRNA-synt_II"/>
</dbReference>
<protein>
    <recommendedName>
        <fullName evidence="7">Aspartate--tRNA ligase</fullName>
        <ecNumber evidence="7">6.1.1.12</ecNumber>
    </recommendedName>
    <alternativeName>
        <fullName evidence="7">Aspartyl-tRNA synthetase</fullName>
        <shortName evidence="7">AspRS</shortName>
    </alternativeName>
</protein>
<dbReference type="Gene3D" id="3.30.930.10">
    <property type="entry name" value="Bira Bifunctional Protein, Domain 2"/>
    <property type="match status" value="1"/>
</dbReference>
<dbReference type="NCBIfam" id="TIGR00459">
    <property type="entry name" value="aspS_bact"/>
    <property type="match status" value="1"/>
</dbReference>
<dbReference type="CDD" id="cd04317">
    <property type="entry name" value="EcAspRS_like_N"/>
    <property type="match status" value="1"/>
</dbReference>
<dbReference type="Pfam" id="PF00152">
    <property type="entry name" value="tRNA-synt_2"/>
    <property type="match status" value="1"/>
</dbReference>
<dbReference type="SUPFAM" id="SSF55681">
    <property type="entry name" value="Class II aaRS and biotin synthetases"/>
    <property type="match status" value="1"/>
</dbReference>
<feature type="binding site" evidence="7">
    <location>
        <position position="176"/>
    </location>
    <ligand>
        <name>L-aspartate</name>
        <dbReference type="ChEBI" id="CHEBI:29991"/>
    </ligand>
</feature>
<feature type="binding site" evidence="7">
    <location>
        <begin position="542"/>
        <end position="545"/>
    </location>
    <ligand>
        <name>ATP</name>
        <dbReference type="ChEBI" id="CHEBI:30616"/>
    </ligand>
</feature>
<comment type="subunit">
    <text evidence="7">Homodimer.</text>
</comment>
<keyword evidence="4 7" id="KW-0067">ATP-binding</keyword>
<keyword evidence="3 7" id="KW-0547">Nucleotide-binding</keyword>
<evidence type="ECO:0000256" key="7">
    <source>
        <dbReference type="HAMAP-Rule" id="MF_00044"/>
    </source>
</evidence>
<dbReference type="HAMAP" id="MF_00044">
    <property type="entry name" value="Asp_tRNA_synth_type1"/>
    <property type="match status" value="1"/>
</dbReference>
<evidence type="ECO:0000256" key="4">
    <source>
        <dbReference type="ARBA" id="ARBA00022840"/>
    </source>
</evidence>
<dbReference type="SUPFAM" id="SSF55261">
    <property type="entry name" value="GAD domain-like"/>
    <property type="match status" value="1"/>
</dbReference>
<dbReference type="NCBIfam" id="NF001750">
    <property type="entry name" value="PRK00476.1"/>
    <property type="match status" value="1"/>
</dbReference>
<dbReference type="Gene3D" id="2.40.50.140">
    <property type="entry name" value="Nucleic acid-binding proteins"/>
    <property type="match status" value="1"/>
</dbReference>
<evidence type="ECO:0000256" key="5">
    <source>
        <dbReference type="ARBA" id="ARBA00022917"/>
    </source>
</evidence>
<dbReference type="GO" id="GO:0005524">
    <property type="term" value="F:ATP binding"/>
    <property type="evidence" value="ECO:0007669"/>
    <property type="project" value="UniProtKB-UniRule"/>
</dbReference>